<dbReference type="OrthoDB" id="162505at2"/>
<dbReference type="Proteomes" id="UP000298488">
    <property type="component" value="Unassembled WGS sequence"/>
</dbReference>
<dbReference type="InterPro" id="IPR000524">
    <property type="entry name" value="Tscrpt_reg_HTH_GntR"/>
</dbReference>
<dbReference type="PROSITE" id="PS50949">
    <property type="entry name" value="HTH_GNTR"/>
    <property type="match status" value="1"/>
</dbReference>
<dbReference type="RefSeq" id="WP_104096383.1">
    <property type="nucleotide sequence ID" value="NZ_JACHBP010000001.1"/>
</dbReference>
<dbReference type="InterPro" id="IPR036388">
    <property type="entry name" value="WH-like_DNA-bd_sf"/>
</dbReference>
<dbReference type="InterPro" id="IPR036390">
    <property type="entry name" value="WH_DNA-bd_sf"/>
</dbReference>
<organism evidence="4 5">
    <name type="scientific">Terrimesophilobacter mesophilus</name>
    <dbReference type="NCBI Taxonomy" id="433647"/>
    <lineage>
        <taxon>Bacteria</taxon>
        <taxon>Bacillati</taxon>
        <taxon>Actinomycetota</taxon>
        <taxon>Actinomycetes</taxon>
        <taxon>Micrococcales</taxon>
        <taxon>Microbacteriaceae</taxon>
        <taxon>Terrimesophilobacter</taxon>
    </lineage>
</organism>
<gene>
    <name evidence="4" type="ORF">E3N84_11090</name>
</gene>
<dbReference type="EMBL" id="SOFI01000003">
    <property type="protein sequence ID" value="TFB80531.1"/>
    <property type="molecule type" value="Genomic_DNA"/>
</dbReference>
<comment type="caution">
    <text evidence="4">The sequence shown here is derived from an EMBL/GenBank/DDBJ whole genome shotgun (WGS) entry which is preliminary data.</text>
</comment>
<evidence type="ECO:0000256" key="3">
    <source>
        <dbReference type="ARBA" id="ARBA00023163"/>
    </source>
</evidence>
<evidence type="ECO:0000256" key="1">
    <source>
        <dbReference type="ARBA" id="ARBA00023015"/>
    </source>
</evidence>
<dbReference type="SUPFAM" id="SSF46785">
    <property type="entry name" value="Winged helix' DNA-binding domain"/>
    <property type="match status" value="1"/>
</dbReference>
<dbReference type="CDD" id="cd07377">
    <property type="entry name" value="WHTH_GntR"/>
    <property type="match status" value="1"/>
</dbReference>
<dbReference type="AlphaFoldDB" id="A0A4R8VB70"/>
<keyword evidence="1" id="KW-0805">Transcription regulation</keyword>
<evidence type="ECO:0000256" key="2">
    <source>
        <dbReference type="ARBA" id="ARBA00023125"/>
    </source>
</evidence>
<dbReference type="GO" id="GO:0003700">
    <property type="term" value="F:DNA-binding transcription factor activity"/>
    <property type="evidence" value="ECO:0007669"/>
    <property type="project" value="InterPro"/>
</dbReference>
<keyword evidence="5" id="KW-1185">Reference proteome</keyword>
<dbReference type="SMART" id="SM00345">
    <property type="entry name" value="HTH_GNTR"/>
    <property type="match status" value="1"/>
</dbReference>
<keyword evidence="2" id="KW-0238">DNA-binding</keyword>
<accession>A0A4R8VB70</accession>
<dbReference type="PANTHER" id="PTHR38445">
    <property type="entry name" value="HTH-TYPE TRANSCRIPTIONAL REPRESSOR YTRA"/>
    <property type="match status" value="1"/>
</dbReference>
<name>A0A4R8VB70_9MICO</name>
<reference evidence="4 5" key="1">
    <citation type="submission" date="2019-03" db="EMBL/GenBank/DDBJ databases">
        <title>Genomics of glacier-inhabiting Cryobacterium strains.</title>
        <authorList>
            <person name="Liu Q."/>
            <person name="Xin Y.-H."/>
        </authorList>
    </citation>
    <scope>NUCLEOTIDE SEQUENCE [LARGE SCALE GENOMIC DNA]</scope>
    <source>
        <strain evidence="4 5">CGMCC 1.10440</strain>
    </source>
</reference>
<dbReference type="PANTHER" id="PTHR38445:SF10">
    <property type="entry name" value="GNTR-FAMILY TRANSCRIPTIONAL REGULATOR"/>
    <property type="match status" value="1"/>
</dbReference>
<evidence type="ECO:0000313" key="5">
    <source>
        <dbReference type="Proteomes" id="UP000298488"/>
    </source>
</evidence>
<evidence type="ECO:0000313" key="4">
    <source>
        <dbReference type="EMBL" id="TFB80531.1"/>
    </source>
</evidence>
<keyword evidence="3" id="KW-0804">Transcription</keyword>
<dbReference type="GO" id="GO:0003677">
    <property type="term" value="F:DNA binding"/>
    <property type="evidence" value="ECO:0007669"/>
    <property type="project" value="UniProtKB-KW"/>
</dbReference>
<sequence>MLSGEGPIFLQLAQRVAEDIINGTYAEDAGIPSTHDFAIFYRMSPITSAKGITMLVDQGVLYKKRGIGMFVAPGAREHLLAERRAAFRQQHVAPLLHEAELLGIDRDELADMIKEKDPS</sequence>
<protein>
    <submittedName>
        <fullName evidence="4">GntR family transcriptional regulator</fullName>
    </submittedName>
</protein>
<proteinExistence type="predicted"/>
<dbReference type="Gene3D" id="1.10.10.10">
    <property type="entry name" value="Winged helix-like DNA-binding domain superfamily/Winged helix DNA-binding domain"/>
    <property type="match status" value="1"/>
</dbReference>